<feature type="binding site" evidence="12 14">
    <location>
        <begin position="358"/>
        <end position="361"/>
    </location>
    <ligand>
        <name>ATP</name>
        <dbReference type="ChEBI" id="CHEBI:30616"/>
    </ligand>
</feature>
<evidence type="ECO:0000256" key="6">
    <source>
        <dbReference type="ARBA" id="ARBA00016471"/>
    </source>
</evidence>
<dbReference type="InterPro" id="IPR015911">
    <property type="entry name" value="Phosphoglycerate_kinase_CS"/>
</dbReference>
<feature type="binding site" evidence="12">
    <location>
        <position position="122"/>
    </location>
    <ligand>
        <name>substrate</name>
    </ligand>
</feature>
<dbReference type="PROSITE" id="PS00111">
    <property type="entry name" value="PGLYCERATE_KINASE"/>
    <property type="match status" value="1"/>
</dbReference>
<reference evidence="16" key="2">
    <citation type="journal article" date="2021" name="PeerJ">
        <title>Extensive microbial diversity within the chicken gut microbiome revealed by metagenomics and culture.</title>
        <authorList>
            <person name="Gilroy R."/>
            <person name="Ravi A."/>
            <person name="Getino M."/>
            <person name="Pursley I."/>
            <person name="Horton D.L."/>
            <person name="Alikhan N.F."/>
            <person name="Baker D."/>
            <person name="Gharbi K."/>
            <person name="Hall N."/>
            <person name="Watson M."/>
            <person name="Adriaenssens E.M."/>
            <person name="Foster-Nyarko E."/>
            <person name="Jarju S."/>
            <person name="Secka A."/>
            <person name="Antonio M."/>
            <person name="Oren A."/>
            <person name="Chaudhuri R.R."/>
            <person name="La Ragione R."/>
            <person name="Hildebrand F."/>
            <person name="Pallen M.J."/>
        </authorList>
    </citation>
    <scope>NUCLEOTIDE SEQUENCE</scope>
    <source>
        <strain evidence="16">CHK180-2868</strain>
    </source>
</reference>
<gene>
    <name evidence="12" type="primary">pgk</name>
    <name evidence="16" type="ORF">IAB28_08915</name>
</gene>
<dbReference type="PRINTS" id="PR00477">
    <property type="entry name" value="PHGLYCKINASE"/>
</dbReference>
<dbReference type="GO" id="GO:0006094">
    <property type="term" value="P:gluconeogenesis"/>
    <property type="evidence" value="ECO:0007669"/>
    <property type="project" value="TreeGrafter"/>
</dbReference>
<dbReference type="PANTHER" id="PTHR11406:SF23">
    <property type="entry name" value="PHOSPHOGLYCERATE KINASE 1, CHLOROPLASTIC-RELATED"/>
    <property type="match status" value="1"/>
</dbReference>
<dbReference type="InterPro" id="IPR036043">
    <property type="entry name" value="Phosphoglycerate_kinase_sf"/>
</dbReference>
<reference evidence="16" key="1">
    <citation type="submission" date="2020-10" db="EMBL/GenBank/DDBJ databases">
        <authorList>
            <person name="Gilroy R."/>
        </authorList>
    </citation>
    <scope>NUCLEOTIDE SEQUENCE</scope>
    <source>
        <strain evidence="16">CHK180-2868</strain>
    </source>
</reference>
<evidence type="ECO:0000256" key="1">
    <source>
        <dbReference type="ARBA" id="ARBA00000642"/>
    </source>
</evidence>
<dbReference type="GO" id="GO:0006096">
    <property type="term" value="P:glycolytic process"/>
    <property type="evidence" value="ECO:0007669"/>
    <property type="project" value="UniProtKB-UniRule"/>
</dbReference>
<comment type="similarity">
    <text evidence="3 12 15">Belongs to the phosphoglycerate kinase family.</text>
</comment>
<dbReference type="GO" id="GO:0005829">
    <property type="term" value="C:cytosol"/>
    <property type="evidence" value="ECO:0007669"/>
    <property type="project" value="TreeGrafter"/>
</dbReference>
<evidence type="ECO:0000256" key="11">
    <source>
        <dbReference type="ARBA" id="ARBA00023152"/>
    </source>
</evidence>
<proteinExistence type="inferred from homology"/>
<dbReference type="SUPFAM" id="SSF53748">
    <property type="entry name" value="Phosphoglycerate kinase"/>
    <property type="match status" value="1"/>
</dbReference>
<evidence type="ECO:0000256" key="9">
    <source>
        <dbReference type="ARBA" id="ARBA00022777"/>
    </source>
</evidence>
<dbReference type="Pfam" id="PF00162">
    <property type="entry name" value="PGK"/>
    <property type="match status" value="1"/>
</dbReference>
<feature type="binding site" evidence="13">
    <location>
        <position position="155"/>
    </location>
    <ligand>
        <name>(2R)-3-phosphoglycerate</name>
        <dbReference type="ChEBI" id="CHEBI:58272"/>
    </ligand>
</feature>
<keyword evidence="10 12" id="KW-0067">ATP-binding</keyword>
<evidence type="ECO:0000256" key="3">
    <source>
        <dbReference type="ARBA" id="ARBA00008982"/>
    </source>
</evidence>
<dbReference type="Proteomes" id="UP000824250">
    <property type="component" value="Unassembled WGS sequence"/>
</dbReference>
<keyword evidence="8 12" id="KW-0547">Nucleotide-binding</keyword>
<dbReference type="EMBL" id="DVGC01000050">
    <property type="protein sequence ID" value="HIR06068.1"/>
    <property type="molecule type" value="Genomic_DNA"/>
</dbReference>
<dbReference type="PANTHER" id="PTHR11406">
    <property type="entry name" value="PHOSPHOGLYCERATE KINASE"/>
    <property type="match status" value="1"/>
</dbReference>
<evidence type="ECO:0000256" key="2">
    <source>
        <dbReference type="ARBA" id="ARBA00004838"/>
    </source>
</evidence>
<evidence type="ECO:0000256" key="12">
    <source>
        <dbReference type="HAMAP-Rule" id="MF_00145"/>
    </source>
</evidence>
<name>A0A9D1A743_9FIRM</name>
<dbReference type="CDD" id="cd00318">
    <property type="entry name" value="Phosphoglycerate_kinase"/>
    <property type="match status" value="1"/>
</dbReference>
<feature type="binding site" evidence="12 13">
    <location>
        <begin position="23"/>
        <end position="25"/>
    </location>
    <ligand>
        <name>substrate</name>
    </ligand>
</feature>
<dbReference type="Gene3D" id="3.40.50.1260">
    <property type="entry name" value="Phosphoglycerate kinase, N-terminal domain"/>
    <property type="match status" value="2"/>
</dbReference>
<dbReference type="InterPro" id="IPR001576">
    <property type="entry name" value="Phosphoglycerate_kinase"/>
</dbReference>
<evidence type="ECO:0000313" key="17">
    <source>
        <dbReference type="Proteomes" id="UP000824250"/>
    </source>
</evidence>
<evidence type="ECO:0000256" key="7">
    <source>
        <dbReference type="ARBA" id="ARBA00022679"/>
    </source>
</evidence>
<keyword evidence="7 12" id="KW-0808">Transferase</keyword>
<feature type="binding site" evidence="13">
    <location>
        <position position="38"/>
    </location>
    <ligand>
        <name>(2R)-3-phosphoglycerate</name>
        <dbReference type="ChEBI" id="CHEBI:58272"/>
    </ligand>
</feature>
<feature type="binding site" evidence="12">
    <location>
        <position position="301"/>
    </location>
    <ligand>
        <name>ATP</name>
        <dbReference type="ChEBI" id="CHEBI:30616"/>
    </ligand>
</feature>
<dbReference type="GO" id="GO:0004618">
    <property type="term" value="F:phosphoglycerate kinase activity"/>
    <property type="evidence" value="ECO:0007669"/>
    <property type="project" value="UniProtKB-UniRule"/>
</dbReference>
<dbReference type="GO" id="GO:0043531">
    <property type="term" value="F:ADP binding"/>
    <property type="evidence" value="ECO:0007669"/>
    <property type="project" value="TreeGrafter"/>
</dbReference>
<comment type="caution">
    <text evidence="16">The sequence shown here is derived from an EMBL/GenBank/DDBJ whole genome shotgun (WGS) entry which is preliminary data.</text>
</comment>
<evidence type="ECO:0000256" key="5">
    <source>
        <dbReference type="ARBA" id="ARBA00013061"/>
    </source>
</evidence>
<sequence>MSLNKKSVDDIHVKGLRVLVRCDFNVPLKDGKITDENRLVAALPTIKKLIQDGGKVILCSHLGKPKGEPKPELSLAPVAVRLSELLGQEVKFAADPEVVGPNAKAAVAAMKDGDVVLLENTRYRAEETKNGEAFSKDLASLCDVFVDDAFGTAHRAHCSNVGVTQFVKTSVVGYLMEKEIDFLGKAVENPVRPFVAILGGAKVADKLNVIANLLEKCDTLVIGGGMAYTFLKAQGKEIGKSLVDDSKVDYCKEMIEKAKSLGKELLLPVDTAIVSEFPNPIDAPVEVEYVSVDSIPTDKLGVDIGPETCRLYSEAVKNAKTVVWNGPMGIFENPTLAKGTIAVAEALAETDATTVIGGGDSAAAVNQLGFGDKMTHISTGGGASLEFLEGKELPGVAAANDRD</sequence>
<organism evidence="16 17">
    <name type="scientific">Candidatus Copromonas faecavium</name>
    <name type="common">nom. illeg.</name>
    <dbReference type="NCBI Taxonomy" id="2840740"/>
    <lineage>
        <taxon>Bacteria</taxon>
        <taxon>Bacillati</taxon>
        <taxon>Bacillota</taxon>
        <taxon>Clostridia</taxon>
        <taxon>Lachnospirales</taxon>
        <taxon>Lachnospiraceae</taxon>
        <taxon>Candidatus Copromonas (nom. illeg.)</taxon>
    </lineage>
</organism>
<feature type="binding site" evidence="12 13">
    <location>
        <begin position="61"/>
        <end position="64"/>
    </location>
    <ligand>
        <name>substrate</name>
    </ligand>
</feature>
<dbReference type="FunFam" id="3.40.50.1260:FF:000003">
    <property type="entry name" value="Phosphoglycerate kinase"/>
    <property type="match status" value="1"/>
</dbReference>
<dbReference type="HAMAP" id="MF_00145">
    <property type="entry name" value="Phosphoglyc_kinase"/>
    <property type="match status" value="1"/>
</dbReference>
<dbReference type="GO" id="GO:0005524">
    <property type="term" value="F:ATP binding"/>
    <property type="evidence" value="ECO:0007669"/>
    <property type="project" value="UniProtKB-KW"/>
</dbReference>
<accession>A0A9D1A743</accession>
<comment type="pathway">
    <text evidence="2 12">Carbohydrate degradation; glycolysis; pyruvate from D-glyceraldehyde 3-phosphate: step 2/5.</text>
</comment>
<keyword evidence="11 12" id="KW-0324">Glycolysis</keyword>
<comment type="catalytic activity">
    <reaction evidence="1 12 15">
        <text>(2R)-3-phosphoglycerate + ATP = (2R)-3-phospho-glyceroyl phosphate + ADP</text>
        <dbReference type="Rhea" id="RHEA:14801"/>
        <dbReference type="ChEBI" id="CHEBI:30616"/>
        <dbReference type="ChEBI" id="CHEBI:57604"/>
        <dbReference type="ChEBI" id="CHEBI:58272"/>
        <dbReference type="ChEBI" id="CHEBI:456216"/>
        <dbReference type="EC" id="2.7.2.3"/>
    </reaction>
</comment>
<keyword evidence="12" id="KW-0963">Cytoplasm</keyword>
<evidence type="ECO:0000256" key="15">
    <source>
        <dbReference type="RuleBase" id="RU000532"/>
    </source>
</evidence>
<comment type="subunit">
    <text evidence="4 12">Monomer.</text>
</comment>
<evidence type="ECO:0000256" key="14">
    <source>
        <dbReference type="PIRSR" id="PIRSR000724-2"/>
    </source>
</evidence>
<evidence type="ECO:0000256" key="8">
    <source>
        <dbReference type="ARBA" id="ARBA00022741"/>
    </source>
</evidence>
<evidence type="ECO:0000256" key="10">
    <source>
        <dbReference type="ARBA" id="ARBA00022840"/>
    </source>
</evidence>
<evidence type="ECO:0000256" key="4">
    <source>
        <dbReference type="ARBA" id="ARBA00011245"/>
    </source>
</evidence>
<dbReference type="PIRSF" id="PIRSF000724">
    <property type="entry name" value="Pgk"/>
    <property type="match status" value="1"/>
</dbReference>
<feature type="binding site" evidence="12">
    <location>
        <position position="155"/>
    </location>
    <ligand>
        <name>substrate</name>
    </ligand>
</feature>
<dbReference type="FunFam" id="3.40.50.1260:FF:000006">
    <property type="entry name" value="Phosphoglycerate kinase"/>
    <property type="match status" value="1"/>
</dbReference>
<dbReference type="InterPro" id="IPR015824">
    <property type="entry name" value="Phosphoglycerate_kinase_N"/>
</dbReference>
<evidence type="ECO:0000313" key="16">
    <source>
        <dbReference type="EMBL" id="HIR06068.1"/>
    </source>
</evidence>
<feature type="binding site" evidence="12 14">
    <location>
        <position position="206"/>
    </location>
    <ligand>
        <name>ATP</name>
        <dbReference type="ChEBI" id="CHEBI:30616"/>
    </ligand>
</feature>
<feature type="binding site" evidence="12">
    <location>
        <position position="38"/>
    </location>
    <ligand>
        <name>substrate</name>
    </ligand>
</feature>
<protein>
    <recommendedName>
        <fullName evidence="6 12">Phosphoglycerate kinase</fullName>
        <ecNumber evidence="5 12">2.7.2.3</ecNumber>
    </recommendedName>
</protein>
<dbReference type="AlphaFoldDB" id="A0A9D1A743"/>
<dbReference type="EC" id="2.7.2.3" evidence="5 12"/>
<evidence type="ECO:0000256" key="13">
    <source>
        <dbReference type="PIRSR" id="PIRSR000724-1"/>
    </source>
</evidence>
<keyword evidence="9 12" id="KW-0418">Kinase</keyword>
<feature type="binding site" evidence="13">
    <location>
        <position position="122"/>
    </location>
    <ligand>
        <name>(2R)-3-phosphoglycerate</name>
        <dbReference type="ChEBI" id="CHEBI:58272"/>
    </ligand>
</feature>
<comment type="subcellular location">
    <subcellularLocation>
        <location evidence="12">Cytoplasm</location>
    </subcellularLocation>
</comment>
<feature type="binding site" evidence="12 14">
    <location>
        <position position="332"/>
    </location>
    <ligand>
        <name>ATP</name>
        <dbReference type="ChEBI" id="CHEBI:30616"/>
    </ligand>
</feature>